<feature type="compositionally biased region" description="Polar residues" evidence="1">
    <location>
        <begin position="58"/>
        <end position="68"/>
    </location>
</feature>
<reference evidence="2" key="1">
    <citation type="submission" date="2023-06" db="EMBL/GenBank/DDBJ databases">
        <title>Genome-scale phylogeny and comparative genomics of the fungal order Sordariales.</title>
        <authorList>
            <consortium name="Lawrence Berkeley National Laboratory"/>
            <person name="Hensen N."/>
            <person name="Bonometti L."/>
            <person name="Westerberg I."/>
            <person name="Brannstrom I.O."/>
            <person name="Guillou S."/>
            <person name="Cros-Aarteil S."/>
            <person name="Calhoun S."/>
            <person name="Haridas S."/>
            <person name="Kuo A."/>
            <person name="Mondo S."/>
            <person name="Pangilinan J."/>
            <person name="Riley R."/>
            <person name="Labutti K."/>
            <person name="Andreopoulos B."/>
            <person name="Lipzen A."/>
            <person name="Chen C."/>
            <person name="Yanf M."/>
            <person name="Daum C."/>
            <person name="Ng V."/>
            <person name="Clum A."/>
            <person name="Steindorff A."/>
            <person name="Ohm R."/>
            <person name="Martin F."/>
            <person name="Silar P."/>
            <person name="Natvig D."/>
            <person name="Lalanne C."/>
            <person name="Gautier V."/>
            <person name="Ament-Velasquez S.L."/>
            <person name="Kruys A."/>
            <person name="Hutchinson M.I."/>
            <person name="Powell A.J."/>
            <person name="Barry K."/>
            <person name="Miller A.N."/>
            <person name="Grigoriev I.V."/>
            <person name="Debuchy R."/>
            <person name="Gladieux P."/>
            <person name="Thoren M.H."/>
            <person name="Johannesson H."/>
        </authorList>
    </citation>
    <scope>NUCLEOTIDE SEQUENCE</scope>
    <source>
        <strain evidence="2">CBS 540.89</strain>
    </source>
</reference>
<feature type="compositionally biased region" description="Polar residues" evidence="1">
    <location>
        <begin position="103"/>
        <end position="118"/>
    </location>
</feature>
<feature type="region of interest" description="Disordered" evidence="1">
    <location>
        <begin position="1"/>
        <end position="134"/>
    </location>
</feature>
<evidence type="ECO:0000313" key="3">
    <source>
        <dbReference type="Proteomes" id="UP001172159"/>
    </source>
</evidence>
<name>A0AA40EF41_9PEZI</name>
<dbReference type="EMBL" id="JAUKTV010000004">
    <property type="protein sequence ID" value="KAK0739159.1"/>
    <property type="molecule type" value="Genomic_DNA"/>
</dbReference>
<gene>
    <name evidence="2" type="ORF">B0T21DRAFT_346504</name>
</gene>
<protein>
    <submittedName>
        <fullName evidence="2">Uncharacterized protein</fullName>
    </submittedName>
</protein>
<evidence type="ECO:0000313" key="2">
    <source>
        <dbReference type="EMBL" id="KAK0739159.1"/>
    </source>
</evidence>
<dbReference type="AlphaFoldDB" id="A0AA40EF41"/>
<proteinExistence type="predicted"/>
<feature type="compositionally biased region" description="Basic residues" evidence="1">
    <location>
        <begin position="44"/>
        <end position="54"/>
    </location>
</feature>
<organism evidence="2 3">
    <name type="scientific">Apiosordaria backusii</name>
    <dbReference type="NCBI Taxonomy" id="314023"/>
    <lineage>
        <taxon>Eukaryota</taxon>
        <taxon>Fungi</taxon>
        <taxon>Dikarya</taxon>
        <taxon>Ascomycota</taxon>
        <taxon>Pezizomycotina</taxon>
        <taxon>Sordariomycetes</taxon>
        <taxon>Sordariomycetidae</taxon>
        <taxon>Sordariales</taxon>
        <taxon>Lasiosphaeriaceae</taxon>
        <taxon>Apiosordaria</taxon>
    </lineage>
</organism>
<accession>A0AA40EF41</accession>
<feature type="compositionally biased region" description="Polar residues" evidence="1">
    <location>
        <begin position="29"/>
        <end position="43"/>
    </location>
</feature>
<evidence type="ECO:0000256" key="1">
    <source>
        <dbReference type="SAM" id="MobiDB-lite"/>
    </source>
</evidence>
<comment type="caution">
    <text evidence="2">The sequence shown here is derived from an EMBL/GenBank/DDBJ whole genome shotgun (WGS) entry which is preliminary data.</text>
</comment>
<dbReference type="Proteomes" id="UP001172159">
    <property type="component" value="Unassembled WGS sequence"/>
</dbReference>
<sequence length="220" mass="25451">MHTRQKALHSRDHRVAGRPKKRNPDTNEPVPTSLSPSNVATNSFRRKPLSHRARGKTDITSRSVNTGARGSGYNLRQRAKGKDLRPLCGPAEEQQQQHEHKSNSQGGANPNDNSTTQDQRVEETKQAETMPQARIDAATVRENRRRLRESEEMARRKAIAKYKLTNDTEVFRPFLAPFIASGEHKRDLGEWQWDAEVERYWRMNKTTRTKIWEPLWESFV</sequence>
<keyword evidence="3" id="KW-1185">Reference proteome</keyword>